<comment type="subcellular location">
    <subcellularLocation>
        <location evidence="1">Membrane</location>
        <topology evidence="1">Multi-pass membrane protein</topology>
    </subcellularLocation>
</comment>
<organism evidence="6">
    <name type="scientific">Diabrotica virgifera virgifera</name>
    <name type="common">western corn rootworm</name>
    <dbReference type="NCBI Taxonomy" id="50390"/>
    <lineage>
        <taxon>Eukaryota</taxon>
        <taxon>Metazoa</taxon>
        <taxon>Ecdysozoa</taxon>
        <taxon>Arthropoda</taxon>
        <taxon>Hexapoda</taxon>
        <taxon>Insecta</taxon>
        <taxon>Pterygota</taxon>
        <taxon>Neoptera</taxon>
        <taxon>Endopterygota</taxon>
        <taxon>Coleoptera</taxon>
        <taxon>Polyphaga</taxon>
        <taxon>Cucujiformia</taxon>
        <taxon>Chrysomeloidea</taxon>
        <taxon>Chrysomelidae</taxon>
        <taxon>Galerucinae</taxon>
        <taxon>Diabroticina</taxon>
        <taxon>Diabroticites</taxon>
        <taxon>Diabrotica</taxon>
    </lineage>
</organism>
<keyword evidence="4 5" id="KW-0472">Membrane</keyword>
<evidence type="ECO:0000313" key="6">
    <source>
        <dbReference type="RefSeq" id="XP_028136713.1"/>
    </source>
</evidence>
<dbReference type="AlphaFoldDB" id="A0A6P7FUV5"/>
<protein>
    <submittedName>
        <fullName evidence="6">Uncharacterized protein LOC114331363</fullName>
    </submittedName>
</protein>
<dbReference type="RefSeq" id="XP_028136713.1">
    <property type="nucleotide sequence ID" value="XM_028280912.1"/>
</dbReference>
<accession>A0A6P7FUV5</accession>
<sequence length="121" mass="13474">MAFNLNKYISVEIPLFFMFVNFLLTSTLLTNLIVYRTCYIILGHNKTQCAELGSDNINIVDKNATEALDKLVVPTADIITMVKTSVESIFPVIVCLVAGPWSDKHGRKPVLLMSLTDVLLI</sequence>
<gene>
    <name evidence="6" type="primary">LOC114331363</name>
</gene>
<name>A0A6P7FUV5_DIAVI</name>
<evidence type="ECO:0000256" key="5">
    <source>
        <dbReference type="SAM" id="Phobius"/>
    </source>
</evidence>
<dbReference type="PANTHER" id="PTHR23507">
    <property type="entry name" value="ZGC:174356"/>
    <property type="match status" value="1"/>
</dbReference>
<evidence type="ECO:0000256" key="4">
    <source>
        <dbReference type="ARBA" id="ARBA00023136"/>
    </source>
</evidence>
<keyword evidence="3 5" id="KW-1133">Transmembrane helix</keyword>
<dbReference type="InterPro" id="IPR036259">
    <property type="entry name" value="MFS_trans_sf"/>
</dbReference>
<dbReference type="GO" id="GO:0022857">
    <property type="term" value="F:transmembrane transporter activity"/>
    <property type="evidence" value="ECO:0007669"/>
    <property type="project" value="TreeGrafter"/>
</dbReference>
<evidence type="ECO:0000256" key="1">
    <source>
        <dbReference type="ARBA" id="ARBA00004141"/>
    </source>
</evidence>
<evidence type="ECO:0000256" key="3">
    <source>
        <dbReference type="ARBA" id="ARBA00022989"/>
    </source>
</evidence>
<keyword evidence="2 5" id="KW-0812">Transmembrane</keyword>
<dbReference type="GO" id="GO:0016020">
    <property type="term" value="C:membrane"/>
    <property type="evidence" value="ECO:0007669"/>
    <property type="project" value="UniProtKB-SubCell"/>
</dbReference>
<evidence type="ECO:0000256" key="2">
    <source>
        <dbReference type="ARBA" id="ARBA00022692"/>
    </source>
</evidence>
<feature type="transmembrane region" description="Helical" evidence="5">
    <location>
        <begin position="15"/>
        <end position="35"/>
    </location>
</feature>
<dbReference type="InParanoid" id="A0A6P7FUV5"/>
<reference evidence="6" key="1">
    <citation type="submission" date="2025-08" db="UniProtKB">
        <authorList>
            <consortium name="RefSeq"/>
        </authorList>
    </citation>
    <scope>IDENTIFICATION</scope>
    <source>
        <tissue evidence="6">Whole insect</tissue>
    </source>
</reference>
<proteinExistence type="predicted"/>
<dbReference type="SUPFAM" id="SSF103473">
    <property type="entry name" value="MFS general substrate transporter"/>
    <property type="match status" value="1"/>
</dbReference>
<dbReference type="PANTHER" id="PTHR23507:SF39">
    <property type="entry name" value="GH23453P-RELATED"/>
    <property type="match status" value="1"/>
</dbReference>